<protein>
    <submittedName>
        <fullName evidence="3">Secreted protein</fullName>
    </submittedName>
</protein>
<proteinExistence type="predicted"/>
<reference evidence="3" key="1">
    <citation type="submission" date="2016-06" db="UniProtKB">
        <authorList>
            <consortium name="WormBaseParasite"/>
        </authorList>
    </citation>
    <scope>IDENTIFICATION</scope>
</reference>
<keyword evidence="2" id="KW-1185">Reference proteome</keyword>
<evidence type="ECO:0000313" key="3">
    <source>
        <dbReference type="WBParaSite" id="TCNE_0001534901-mRNA-1"/>
    </source>
</evidence>
<reference evidence="1 2" key="2">
    <citation type="submission" date="2018-11" db="EMBL/GenBank/DDBJ databases">
        <authorList>
            <consortium name="Pathogen Informatics"/>
        </authorList>
    </citation>
    <scope>NUCLEOTIDE SEQUENCE [LARGE SCALE GENOMIC DNA]</scope>
</reference>
<accession>A0A183V3M8</accession>
<dbReference type="EMBL" id="UYWY01022798">
    <property type="protein sequence ID" value="VDM46669.1"/>
    <property type="molecule type" value="Genomic_DNA"/>
</dbReference>
<name>A0A183V3M8_TOXCA</name>
<organism evidence="2 3">
    <name type="scientific">Toxocara canis</name>
    <name type="common">Canine roundworm</name>
    <dbReference type="NCBI Taxonomy" id="6265"/>
    <lineage>
        <taxon>Eukaryota</taxon>
        <taxon>Metazoa</taxon>
        <taxon>Ecdysozoa</taxon>
        <taxon>Nematoda</taxon>
        <taxon>Chromadorea</taxon>
        <taxon>Rhabditida</taxon>
        <taxon>Spirurina</taxon>
        <taxon>Ascaridomorpha</taxon>
        <taxon>Ascaridoidea</taxon>
        <taxon>Toxocaridae</taxon>
        <taxon>Toxocara</taxon>
    </lineage>
</organism>
<evidence type="ECO:0000313" key="1">
    <source>
        <dbReference type="EMBL" id="VDM46669.1"/>
    </source>
</evidence>
<sequence length="99" mass="10719">MLDVSLAIACATAKSMLRVSTQSLPLITTSCIFHVTFYEEQLGYLSSGVDYSGPKSTSNSGAKCKDTCPSLVSQILSDLQMAIELPHIGQSRRSSPRYE</sequence>
<dbReference type="WBParaSite" id="TCNE_0001534901-mRNA-1">
    <property type="protein sequence ID" value="TCNE_0001534901-mRNA-1"/>
    <property type="gene ID" value="TCNE_0001534901"/>
</dbReference>
<dbReference type="AlphaFoldDB" id="A0A183V3M8"/>
<dbReference type="Proteomes" id="UP000050794">
    <property type="component" value="Unassembled WGS sequence"/>
</dbReference>
<evidence type="ECO:0000313" key="2">
    <source>
        <dbReference type="Proteomes" id="UP000050794"/>
    </source>
</evidence>
<gene>
    <name evidence="1" type="ORF">TCNE_LOCUS15348</name>
</gene>